<dbReference type="GeneTree" id="ENSGT00390000006970"/>
<evidence type="ECO:0000313" key="12">
    <source>
        <dbReference type="Proteomes" id="UP000694564"/>
    </source>
</evidence>
<evidence type="ECO:0000256" key="6">
    <source>
        <dbReference type="ARBA" id="ARBA00022824"/>
    </source>
</evidence>
<dbReference type="AlphaFoldDB" id="A0A8D2DNH9"/>
<comment type="subcellular location">
    <subcellularLocation>
        <location evidence="1">Endoplasmic reticulum membrane</location>
        <topology evidence="1">Multi-pass membrane protein</topology>
    </subcellularLocation>
</comment>
<evidence type="ECO:0000256" key="2">
    <source>
        <dbReference type="ARBA" id="ARBA00007715"/>
    </source>
</evidence>
<keyword evidence="5 10" id="KW-0812">Transmembrane</keyword>
<reference evidence="11" key="1">
    <citation type="submission" date="2025-08" db="UniProtKB">
        <authorList>
            <consortium name="Ensembl"/>
        </authorList>
    </citation>
    <scope>IDENTIFICATION</scope>
</reference>
<dbReference type="PANTHER" id="PTHR19315">
    <property type="entry name" value="ER MEMBRANE PROTEIN COMPLEX SUBUNIT 4"/>
    <property type="match status" value="1"/>
</dbReference>
<evidence type="ECO:0000256" key="3">
    <source>
        <dbReference type="ARBA" id="ARBA00011276"/>
    </source>
</evidence>
<evidence type="ECO:0000256" key="7">
    <source>
        <dbReference type="ARBA" id="ARBA00022989"/>
    </source>
</evidence>
<dbReference type="InterPro" id="IPR009445">
    <property type="entry name" value="TMEM85/Emc4"/>
</dbReference>
<dbReference type="Proteomes" id="UP000694564">
    <property type="component" value="Chromosome 5"/>
</dbReference>
<dbReference type="Pfam" id="PF06417">
    <property type="entry name" value="EMC4"/>
    <property type="match status" value="1"/>
</dbReference>
<evidence type="ECO:0000256" key="9">
    <source>
        <dbReference type="ARBA" id="ARBA00031143"/>
    </source>
</evidence>
<comment type="similarity">
    <text evidence="2">Belongs to the EMC4 family.</text>
</comment>
<proteinExistence type="inferred from homology"/>
<evidence type="ECO:0000256" key="5">
    <source>
        <dbReference type="ARBA" id="ARBA00022692"/>
    </source>
</evidence>
<keyword evidence="6" id="KW-0256">Endoplasmic reticulum</keyword>
<evidence type="ECO:0000256" key="1">
    <source>
        <dbReference type="ARBA" id="ARBA00004477"/>
    </source>
</evidence>
<keyword evidence="8 10" id="KW-0472">Membrane</keyword>
<evidence type="ECO:0000256" key="10">
    <source>
        <dbReference type="SAM" id="Phobius"/>
    </source>
</evidence>
<dbReference type="OrthoDB" id="369569at2759"/>
<dbReference type="Ensembl" id="ENSSVLT00005029698.1">
    <property type="protein sequence ID" value="ENSSVLP00005026711.1"/>
    <property type="gene ID" value="ENSSVLG00005021157.1"/>
</dbReference>
<keyword evidence="12" id="KW-1185">Reference proteome</keyword>
<evidence type="ECO:0000313" key="11">
    <source>
        <dbReference type="Ensembl" id="ENSSVLP00005026711.1"/>
    </source>
</evidence>
<feature type="transmembrane region" description="Helical" evidence="10">
    <location>
        <begin position="44"/>
        <end position="63"/>
    </location>
</feature>
<evidence type="ECO:0000256" key="4">
    <source>
        <dbReference type="ARBA" id="ARBA00020820"/>
    </source>
</evidence>
<reference evidence="11" key="2">
    <citation type="submission" date="2025-09" db="UniProtKB">
        <authorList>
            <consortium name="Ensembl"/>
        </authorList>
    </citation>
    <scope>IDENTIFICATION</scope>
</reference>
<sequence>MNMAGNTISILPTVTMCMMAWQPIQALMAISATFKMLESSSQKFLQGLVYLIGNLMGLALAIYQCQSMGPLPTHAFNWLLFMRFPQKIKNSTNGLEV</sequence>
<keyword evidence="7 10" id="KW-1133">Transmembrane helix</keyword>
<comment type="subunit">
    <text evidence="3">Component of the ER membrane protein complex (EMC).</text>
</comment>
<name>A0A8D2DNH9_SCIVU</name>
<protein>
    <recommendedName>
        <fullName evidence="4">ER membrane protein complex subunit 4</fullName>
    </recommendedName>
    <alternativeName>
        <fullName evidence="9">Transmembrane protein 85</fullName>
    </alternativeName>
</protein>
<dbReference type="GO" id="GO:0005789">
    <property type="term" value="C:endoplasmic reticulum membrane"/>
    <property type="evidence" value="ECO:0007669"/>
    <property type="project" value="UniProtKB-SubCell"/>
</dbReference>
<organism evidence="11 12">
    <name type="scientific">Sciurus vulgaris</name>
    <name type="common">Eurasian red squirrel</name>
    <dbReference type="NCBI Taxonomy" id="55149"/>
    <lineage>
        <taxon>Eukaryota</taxon>
        <taxon>Metazoa</taxon>
        <taxon>Chordata</taxon>
        <taxon>Craniata</taxon>
        <taxon>Vertebrata</taxon>
        <taxon>Euteleostomi</taxon>
        <taxon>Mammalia</taxon>
        <taxon>Eutheria</taxon>
        <taxon>Euarchontoglires</taxon>
        <taxon>Glires</taxon>
        <taxon>Rodentia</taxon>
        <taxon>Sciuromorpha</taxon>
        <taxon>Sciuridae</taxon>
        <taxon>Sciurinae</taxon>
        <taxon>Sciurini</taxon>
        <taxon>Sciurus</taxon>
    </lineage>
</organism>
<accession>A0A8D2DNH9</accession>
<evidence type="ECO:0000256" key="8">
    <source>
        <dbReference type="ARBA" id="ARBA00023136"/>
    </source>
</evidence>